<gene>
    <name evidence="2" type="ORF">MBBAR_6c02420</name>
</gene>
<dbReference type="AlphaFoldDB" id="A0A1V6N351"/>
<dbReference type="InterPro" id="IPR029052">
    <property type="entry name" value="Metallo-depent_PP-like"/>
</dbReference>
<evidence type="ECO:0000259" key="1">
    <source>
        <dbReference type="Pfam" id="PF00149"/>
    </source>
</evidence>
<feature type="domain" description="Calcineurin-like phosphoesterase" evidence="1">
    <location>
        <begin position="1"/>
        <end position="191"/>
    </location>
</feature>
<dbReference type="OrthoDB" id="50367at2157"/>
<dbReference type="GO" id="GO:0016787">
    <property type="term" value="F:hydrolase activity"/>
    <property type="evidence" value="ECO:0007669"/>
    <property type="project" value="InterPro"/>
</dbReference>
<evidence type="ECO:0000313" key="3">
    <source>
        <dbReference type="Proteomes" id="UP000191661"/>
    </source>
</evidence>
<dbReference type="Gene3D" id="3.60.21.10">
    <property type="match status" value="1"/>
</dbReference>
<comment type="caution">
    <text evidence="2">The sequence shown here is derived from an EMBL/GenBank/DDBJ whole genome shotgun (WGS) entry which is preliminary data.</text>
</comment>
<dbReference type="PANTHER" id="PTHR37523:SF1">
    <property type="entry name" value="CALCINEURIN-LIKE PHOSPHOESTERASE DOMAIN-CONTAINING PROTEIN"/>
    <property type="match status" value="1"/>
</dbReference>
<evidence type="ECO:0000313" key="2">
    <source>
        <dbReference type="EMBL" id="OQD59130.1"/>
    </source>
</evidence>
<dbReference type="Proteomes" id="UP000191661">
    <property type="component" value="Unassembled WGS sequence"/>
</dbReference>
<keyword evidence="3" id="KW-1185">Reference proteome</keyword>
<organism evidence="2 3">
    <name type="scientific">Methanobrevibacter arboriphilus JCM 13429 = DSM 1125</name>
    <dbReference type="NCBI Taxonomy" id="1300164"/>
    <lineage>
        <taxon>Archaea</taxon>
        <taxon>Methanobacteriati</taxon>
        <taxon>Methanobacteriota</taxon>
        <taxon>Methanomada group</taxon>
        <taxon>Methanobacteria</taxon>
        <taxon>Methanobacteriales</taxon>
        <taxon>Methanobacteriaceae</taxon>
        <taxon>Methanobrevibacter</taxon>
    </lineage>
</organism>
<dbReference type="Pfam" id="PF00149">
    <property type="entry name" value="Metallophos"/>
    <property type="match status" value="1"/>
</dbReference>
<proteinExistence type="predicted"/>
<dbReference type="SUPFAM" id="SSF56300">
    <property type="entry name" value="Metallo-dependent phosphatases"/>
    <property type="match status" value="1"/>
</dbReference>
<dbReference type="PANTHER" id="PTHR37523">
    <property type="entry name" value="METALLOPHOSPHOESTERASE"/>
    <property type="match status" value="1"/>
</dbReference>
<sequence>MNILAISDVHGNENNKLYSYLNDNKIDLLIVSGDITNFGPVDFVEYFINKLSEYVTEIFAIPGNCDPDDVERNIIDSNAVCIHNTVIEYENLVLYGFGGSNPTPFDTPGEFDEDTLYKSIKSVLESKNIDSVKESTDEFPYGKIPILVTHAPPKNTEADKIADGSHVGSEAIRRIIEEYKPSLNICGHIHEAMSMDMLDDTVIINPGMLEGGHGCLIEVDKNNNIIANFIKL</sequence>
<dbReference type="RefSeq" id="WP_080460212.1">
    <property type="nucleotide sequence ID" value="NZ_BBET01000016.1"/>
</dbReference>
<name>A0A1V6N351_METAZ</name>
<protein>
    <submittedName>
        <fullName evidence="2">Putative phosphoesterase</fullName>
    </submittedName>
</protein>
<accession>A0A1V6N351</accession>
<reference evidence="2 3" key="1">
    <citation type="submission" date="2014-12" db="EMBL/GenBank/DDBJ databases">
        <title>Genome sequence of Methanobrevibacter arboriphilicus DH1, DSM1125.</title>
        <authorList>
            <person name="Poehlein A."/>
            <person name="Thauer R.K."/>
            <person name="Seedorf H."/>
            <person name="Daniel R."/>
        </authorList>
    </citation>
    <scope>NUCLEOTIDE SEQUENCE [LARGE SCALE GENOMIC DNA]</scope>
    <source>
        <strain evidence="2 3">DH1</strain>
    </source>
</reference>
<dbReference type="InterPro" id="IPR004843">
    <property type="entry name" value="Calcineurin-like_PHP"/>
</dbReference>
<dbReference type="EMBL" id="JXMW01000006">
    <property type="protein sequence ID" value="OQD59130.1"/>
    <property type="molecule type" value="Genomic_DNA"/>
</dbReference>